<evidence type="ECO:0000256" key="1">
    <source>
        <dbReference type="ARBA" id="ARBA00007357"/>
    </source>
</evidence>
<dbReference type="EMBL" id="JABSTR010000010">
    <property type="protein sequence ID" value="KAH9380071.1"/>
    <property type="molecule type" value="Genomic_DNA"/>
</dbReference>
<reference evidence="3 4" key="1">
    <citation type="journal article" date="2020" name="Cell">
        <title>Large-Scale Comparative Analyses of Tick Genomes Elucidate Their Genetic Diversity and Vector Capacities.</title>
        <authorList>
            <consortium name="Tick Genome and Microbiome Consortium (TIGMIC)"/>
            <person name="Jia N."/>
            <person name="Wang J."/>
            <person name="Shi W."/>
            <person name="Du L."/>
            <person name="Sun Y."/>
            <person name="Zhan W."/>
            <person name="Jiang J.F."/>
            <person name="Wang Q."/>
            <person name="Zhang B."/>
            <person name="Ji P."/>
            <person name="Bell-Sakyi L."/>
            <person name="Cui X.M."/>
            <person name="Yuan T.T."/>
            <person name="Jiang B.G."/>
            <person name="Yang W.F."/>
            <person name="Lam T.T."/>
            <person name="Chang Q.C."/>
            <person name="Ding S.J."/>
            <person name="Wang X.J."/>
            <person name="Zhu J.G."/>
            <person name="Ruan X.D."/>
            <person name="Zhao L."/>
            <person name="Wei J.T."/>
            <person name="Ye R.Z."/>
            <person name="Que T.C."/>
            <person name="Du C.H."/>
            <person name="Zhou Y.H."/>
            <person name="Cheng J.X."/>
            <person name="Dai P.F."/>
            <person name="Guo W.B."/>
            <person name="Han X.H."/>
            <person name="Huang E.J."/>
            <person name="Li L.F."/>
            <person name="Wei W."/>
            <person name="Gao Y.C."/>
            <person name="Liu J.Z."/>
            <person name="Shao H.Z."/>
            <person name="Wang X."/>
            <person name="Wang C.C."/>
            <person name="Yang T.C."/>
            <person name="Huo Q.B."/>
            <person name="Li W."/>
            <person name="Chen H.Y."/>
            <person name="Chen S.E."/>
            <person name="Zhou L.G."/>
            <person name="Ni X.B."/>
            <person name="Tian J.H."/>
            <person name="Sheng Y."/>
            <person name="Liu T."/>
            <person name="Pan Y.S."/>
            <person name="Xia L.Y."/>
            <person name="Li J."/>
            <person name="Zhao F."/>
            <person name="Cao W.C."/>
        </authorList>
    </citation>
    <scope>NUCLEOTIDE SEQUENCE [LARGE SCALE GENOMIC DNA]</scope>
    <source>
        <strain evidence="3">HaeL-2018</strain>
    </source>
</reference>
<evidence type="ECO:0000313" key="4">
    <source>
        <dbReference type="Proteomes" id="UP000821853"/>
    </source>
</evidence>
<name>A0A9J6H073_HAELO</name>
<evidence type="ECO:0000313" key="3">
    <source>
        <dbReference type="EMBL" id="KAH9380071.1"/>
    </source>
</evidence>
<dbReference type="PANTHER" id="PTHR11733:SF241">
    <property type="entry name" value="GH26575P-RELATED"/>
    <property type="match status" value="1"/>
</dbReference>
<dbReference type="GO" id="GO:0005886">
    <property type="term" value="C:plasma membrane"/>
    <property type="evidence" value="ECO:0007669"/>
    <property type="project" value="TreeGrafter"/>
</dbReference>
<dbReference type="Gene3D" id="1.10.1380.10">
    <property type="entry name" value="Neutral endopeptidase , domain2"/>
    <property type="match status" value="1"/>
</dbReference>
<evidence type="ECO:0000259" key="2">
    <source>
        <dbReference type="Pfam" id="PF05649"/>
    </source>
</evidence>
<dbReference type="InterPro" id="IPR024079">
    <property type="entry name" value="MetalloPept_cat_dom_sf"/>
</dbReference>
<dbReference type="PANTHER" id="PTHR11733">
    <property type="entry name" value="ZINC METALLOPROTEASE FAMILY M13 NEPRILYSIN-RELATED"/>
    <property type="match status" value="1"/>
</dbReference>
<gene>
    <name evidence="3" type="ORF">HPB48_011170</name>
</gene>
<dbReference type="InterPro" id="IPR008753">
    <property type="entry name" value="Peptidase_M13_N"/>
</dbReference>
<comment type="caution">
    <text evidence="3">The sequence shown here is derived from an EMBL/GenBank/DDBJ whole genome shotgun (WGS) entry which is preliminary data.</text>
</comment>
<accession>A0A9J6H073</accession>
<dbReference type="AlphaFoldDB" id="A0A9J6H073"/>
<dbReference type="InterPro" id="IPR000718">
    <property type="entry name" value="Peptidase_M13"/>
</dbReference>
<dbReference type="GO" id="GO:0016485">
    <property type="term" value="P:protein processing"/>
    <property type="evidence" value="ECO:0007669"/>
    <property type="project" value="TreeGrafter"/>
</dbReference>
<sequence>MDAGAAVAAAAAEVPYQDSPGFVKNKTTETAPVETCDTDVCLWQGRNLYEKFNESVSPCNDFYSYVCGSTNWYRDSQRIDTRPYRIHSPGQLMLDLADLERRLYRLRAKQYREQPNVFTNQLLFFLSNCTRPEKNESVWVTLKKIFTENMLEGWPFKKDPKVLRISDTSMVLDKYLGLFAFVKVTLRKEFEEDDYEVHLEAPDTPLKRHQLLYPNESVADYAKRVQRILFIFTDASMAKAAEDIVQLEQRLYSSR</sequence>
<dbReference type="Pfam" id="PF05649">
    <property type="entry name" value="Peptidase_M13_N"/>
    <property type="match status" value="1"/>
</dbReference>
<organism evidence="3 4">
    <name type="scientific">Haemaphysalis longicornis</name>
    <name type="common">Bush tick</name>
    <dbReference type="NCBI Taxonomy" id="44386"/>
    <lineage>
        <taxon>Eukaryota</taxon>
        <taxon>Metazoa</taxon>
        <taxon>Ecdysozoa</taxon>
        <taxon>Arthropoda</taxon>
        <taxon>Chelicerata</taxon>
        <taxon>Arachnida</taxon>
        <taxon>Acari</taxon>
        <taxon>Parasitiformes</taxon>
        <taxon>Ixodida</taxon>
        <taxon>Ixodoidea</taxon>
        <taxon>Ixodidae</taxon>
        <taxon>Haemaphysalinae</taxon>
        <taxon>Haemaphysalis</taxon>
    </lineage>
</organism>
<protein>
    <recommendedName>
        <fullName evidence="2">Peptidase M13 N-terminal domain-containing protein</fullName>
    </recommendedName>
</protein>
<feature type="domain" description="Peptidase M13 N-terminal" evidence="2">
    <location>
        <begin position="58"/>
        <end position="251"/>
    </location>
</feature>
<dbReference type="GO" id="GO:0004222">
    <property type="term" value="F:metalloendopeptidase activity"/>
    <property type="evidence" value="ECO:0007669"/>
    <property type="project" value="InterPro"/>
</dbReference>
<comment type="similarity">
    <text evidence="1">Belongs to the peptidase M13 family.</text>
</comment>
<proteinExistence type="inferred from homology"/>
<dbReference type="PROSITE" id="PS51885">
    <property type="entry name" value="NEPRILYSIN"/>
    <property type="match status" value="1"/>
</dbReference>
<dbReference type="Gene3D" id="3.40.390.10">
    <property type="entry name" value="Collagenase (Catalytic Domain)"/>
    <property type="match status" value="1"/>
</dbReference>
<dbReference type="OrthoDB" id="6516111at2759"/>
<dbReference type="InterPro" id="IPR042089">
    <property type="entry name" value="Peptidase_M13_dom_2"/>
</dbReference>
<keyword evidence="4" id="KW-1185">Reference proteome</keyword>
<dbReference type="Proteomes" id="UP000821853">
    <property type="component" value="Chromosome 8"/>
</dbReference>
<dbReference type="VEuPathDB" id="VectorBase:HLOH_052992"/>
<dbReference type="SUPFAM" id="SSF55486">
    <property type="entry name" value="Metalloproteases ('zincins'), catalytic domain"/>
    <property type="match status" value="1"/>
</dbReference>